<gene>
    <name evidence="1" type="ORF">S03H2_40407</name>
</gene>
<protein>
    <submittedName>
        <fullName evidence="1">Uncharacterized protein</fullName>
    </submittedName>
</protein>
<dbReference type="EMBL" id="BARU01025050">
    <property type="protein sequence ID" value="GAH56387.1"/>
    <property type="molecule type" value="Genomic_DNA"/>
</dbReference>
<proteinExistence type="predicted"/>
<dbReference type="AlphaFoldDB" id="X1GGQ8"/>
<sequence length="81" mass="9455">METVILISVILVCLTVLYIEDRKTRRIEKELDFKRQTIEMMSQAVKEVAEAAIKEVAEAIEYKEYLKSDKSQDDENTTKQN</sequence>
<accession>X1GGQ8</accession>
<evidence type="ECO:0000313" key="1">
    <source>
        <dbReference type="EMBL" id="GAH56387.1"/>
    </source>
</evidence>
<comment type="caution">
    <text evidence="1">The sequence shown here is derived from an EMBL/GenBank/DDBJ whole genome shotgun (WGS) entry which is preliminary data.</text>
</comment>
<reference evidence="1" key="1">
    <citation type="journal article" date="2014" name="Front. Microbiol.">
        <title>High frequency of phylogenetically diverse reductive dehalogenase-homologous genes in deep subseafloor sedimentary metagenomes.</title>
        <authorList>
            <person name="Kawai M."/>
            <person name="Futagami T."/>
            <person name="Toyoda A."/>
            <person name="Takaki Y."/>
            <person name="Nishi S."/>
            <person name="Hori S."/>
            <person name="Arai W."/>
            <person name="Tsubouchi T."/>
            <person name="Morono Y."/>
            <person name="Uchiyama I."/>
            <person name="Ito T."/>
            <person name="Fujiyama A."/>
            <person name="Inagaki F."/>
            <person name="Takami H."/>
        </authorList>
    </citation>
    <scope>NUCLEOTIDE SEQUENCE</scope>
    <source>
        <strain evidence="1">Expedition CK06-06</strain>
    </source>
</reference>
<name>X1GGQ8_9ZZZZ</name>
<organism evidence="1">
    <name type="scientific">marine sediment metagenome</name>
    <dbReference type="NCBI Taxonomy" id="412755"/>
    <lineage>
        <taxon>unclassified sequences</taxon>
        <taxon>metagenomes</taxon>
        <taxon>ecological metagenomes</taxon>
    </lineage>
</organism>